<evidence type="ECO:0000256" key="1">
    <source>
        <dbReference type="SAM" id="Phobius"/>
    </source>
</evidence>
<dbReference type="EMBL" id="JEME01003396">
    <property type="protein sequence ID" value="KYG00605.1"/>
    <property type="molecule type" value="Genomic_DNA"/>
</dbReference>
<keyword evidence="1" id="KW-1133">Transmembrane helix</keyword>
<feature type="transmembrane region" description="Helical" evidence="1">
    <location>
        <begin position="196"/>
        <end position="214"/>
    </location>
</feature>
<name>A0A150T7B3_SORCE</name>
<comment type="caution">
    <text evidence="2">The sequence shown here is derived from an EMBL/GenBank/DDBJ whole genome shotgun (WGS) entry which is preliminary data.</text>
</comment>
<dbReference type="AlphaFoldDB" id="A0A150T7B3"/>
<sequence length="232" mass="24498">MDDRRRERSSTRAPSAKGAWRVPALLIALSAVPVAAGAVRLIGLAGGAEITPENARFFADPLPAALHILSVSVWCVLGAFQFSSGLRRRSPGWHRGAGRVLVPVGLIAALSGLWLTWTYPPVDHDGPLLHALRLAVGSAMALCICLGFAAIRRRDIAGHRAWMVRGYALALGAGTQVLTHVPWLLFGGIRDEISRALAMGAGWAINLAVAEWLLRSAAARGGAAGAVIDQRA</sequence>
<keyword evidence="1" id="KW-0472">Membrane</keyword>
<dbReference type="Proteomes" id="UP000075502">
    <property type="component" value="Unassembled WGS sequence"/>
</dbReference>
<keyword evidence="1" id="KW-0812">Transmembrane</keyword>
<reference evidence="2 3" key="1">
    <citation type="submission" date="2014-02" db="EMBL/GenBank/DDBJ databases">
        <title>The small core and large imbalanced accessory genome model reveals a collaborative survival strategy of Sorangium cellulosum strains in nature.</title>
        <authorList>
            <person name="Han K."/>
            <person name="Peng R."/>
            <person name="Blom J."/>
            <person name="Li Y.-Z."/>
        </authorList>
    </citation>
    <scope>NUCLEOTIDE SEQUENCE [LARGE SCALE GENOMIC DNA]</scope>
    <source>
        <strain evidence="2 3">So0007-03</strain>
    </source>
</reference>
<feature type="transmembrane region" description="Helical" evidence="1">
    <location>
        <begin position="20"/>
        <end position="42"/>
    </location>
</feature>
<feature type="transmembrane region" description="Helical" evidence="1">
    <location>
        <begin position="62"/>
        <end position="80"/>
    </location>
</feature>
<protein>
    <recommendedName>
        <fullName evidence="4">DUF2306 domain-containing protein</fullName>
    </recommendedName>
</protein>
<gene>
    <name evidence="2" type="ORF">BE21_07110</name>
</gene>
<evidence type="ECO:0008006" key="4">
    <source>
        <dbReference type="Google" id="ProtNLM"/>
    </source>
</evidence>
<dbReference type="InterPro" id="IPR018750">
    <property type="entry name" value="DUF2306_membrane"/>
</dbReference>
<evidence type="ECO:0000313" key="3">
    <source>
        <dbReference type="Proteomes" id="UP000075502"/>
    </source>
</evidence>
<dbReference type="Pfam" id="PF10067">
    <property type="entry name" value="DUF2306"/>
    <property type="match status" value="1"/>
</dbReference>
<feature type="transmembrane region" description="Helical" evidence="1">
    <location>
        <begin position="100"/>
        <end position="119"/>
    </location>
</feature>
<proteinExistence type="predicted"/>
<feature type="transmembrane region" description="Helical" evidence="1">
    <location>
        <begin position="163"/>
        <end position="184"/>
    </location>
</feature>
<organism evidence="2 3">
    <name type="scientific">Sorangium cellulosum</name>
    <name type="common">Polyangium cellulosum</name>
    <dbReference type="NCBI Taxonomy" id="56"/>
    <lineage>
        <taxon>Bacteria</taxon>
        <taxon>Pseudomonadati</taxon>
        <taxon>Myxococcota</taxon>
        <taxon>Polyangia</taxon>
        <taxon>Polyangiales</taxon>
        <taxon>Polyangiaceae</taxon>
        <taxon>Sorangium</taxon>
    </lineage>
</organism>
<evidence type="ECO:0000313" key="2">
    <source>
        <dbReference type="EMBL" id="KYG00605.1"/>
    </source>
</evidence>
<accession>A0A150T7B3</accession>
<feature type="transmembrane region" description="Helical" evidence="1">
    <location>
        <begin position="131"/>
        <end position="151"/>
    </location>
</feature>